<keyword evidence="3" id="KW-1185">Reference proteome</keyword>
<dbReference type="InterPro" id="IPR015915">
    <property type="entry name" value="Kelch-typ_b-propeller"/>
</dbReference>
<proteinExistence type="predicted"/>
<dbReference type="GO" id="GO:0003677">
    <property type="term" value="F:DNA binding"/>
    <property type="evidence" value="ECO:0007669"/>
    <property type="project" value="UniProtKB-KW"/>
</dbReference>
<dbReference type="GO" id="GO:0006355">
    <property type="term" value="P:regulation of DNA-templated transcription"/>
    <property type="evidence" value="ECO:0007669"/>
    <property type="project" value="TreeGrafter"/>
</dbReference>
<sequence>MPLIFLYNISYLCNKGYKLYIIFMTMINRNMCIYRIQFFLFYLLFLMMLQAVSSRAYAQGIRFTGSSQPIEKRTSATFFSDAAPTFYDLFAIHFDLQLPNDRTMGYIVRIKEENQGSIFNLHYDEEEGQAVFRLNEEGKTSLITTRIPLEYLIERHWFPILLEYDLRGGKIKLQIANAAPQFASVQIESPYSPNITFGRSDYMIDVPSFSLRNFRVGNKVKEISFPLRESEGNKLHNASGEVMGKVTNGTWLLNDAYHWHRHTEMHSSTPSGATYDPKRKSIYYFNRDSLGIYEIQTGVTRSIRFLTPCPMKLKLGNSFIDHEENRLYVYETYYEEPYTGPTVVSLDLDDFSWRIESSDYLQRELNHHAAYFLPDSRRLLLFGGYGNMVYSNDLLFYNLTDGNWSKPETMRGDSILPRYFTSTGRSEVNQKIYIFGGMGNESGQHIVGRKYFYDLYMLDPTTGKTTKLWDVDRKENFFVPARGLVIPDSNWIYMLGYPEHLTHSFIKLRRFAIHDGQYEELGDSIPIYSDKISTHANLYFDPHLKKLIALVQESDDDIRSTLTVYSLDFPAISESQLYAFPGSGTQKNIGFYVFVLALGGLCIGALVYKISRRPKQPESVVALPDEPTLPEQPQTNCIYLFGDFTVLDRRGMDISHLFSARLQQVFCLVLFHSSNTGISSNLLTHLLWPDKPKDKAKTSRGVAINNLRKVLSELDGIEIIYEEGHYRVLFESICYCDYWRLKELLTQGADVLSPEILHILERGEFLLGMDDPIFDKSKYDIESMLIERFQKCIAKSREDKNWSSLFRAADALLTIDAVNELALEQGLYALYKGKLESRATIFYKRFAENYRRLMGEDYAYTFEDIWQRTIQ</sequence>
<protein>
    <submittedName>
        <fullName evidence="2">DNA-binding transcriptional activator</fullName>
    </submittedName>
</protein>
<dbReference type="SUPFAM" id="SSF50965">
    <property type="entry name" value="Galactose oxidase, central domain"/>
    <property type="match status" value="1"/>
</dbReference>
<feature type="transmembrane region" description="Helical" evidence="1">
    <location>
        <begin position="589"/>
        <end position="608"/>
    </location>
</feature>
<dbReference type="EMBL" id="SGIT01000002">
    <property type="protein sequence ID" value="RZF60048.1"/>
    <property type="molecule type" value="Genomic_DNA"/>
</dbReference>
<dbReference type="PANTHER" id="PTHR35807">
    <property type="entry name" value="TRANSCRIPTIONAL REGULATOR REDD-RELATED"/>
    <property type="match status" value="1"/>
</dbReference>
<gene>
    <name evidence="2" type="ORF">EWE74_13080</name>
</gene>
<dbReference type="Proteomes" id="UP000292855">
    <property type="component" value="Unassembled WGS sequence"/>
</dbReference>
<name>A0A4V2DC29_9SPHI</name>
<dbReference type="AlphaFoldDB" id="A0A4V2DC29"/>
<keyword evidence="2" id="KW-0238">DNA-binding</keyword>
<accession>A0A4V2DC29</accession>
<dbReference type="Pfam" id="PF24681">
    <property type="entry name" value="Kelch_KLHDC2_KLHL20_DRC7"/>
    <property type="match status" value="1"/>
</dbReference>
<dbReference type="InterPro" id="IPR011043">
    <property type="entry name" value="Gal_Oxase/kelch_b-propeller"/>
</dbReference>
<organism evidence="2 3">
    <name type="scientific">Sphingobacterium corticibacterium</name>
    <dbReference type="NCBI Taxonomy" id="2484746"/>
    <lineage>
        <taxon>Bacteria</taxon>
        <taxon>Pseudomonadati</taxon>
        <taxon>Bacteroidota</taxon>
        <taxon>Sphingobacteriia</taxon>
        <taxon>Sphingobacteriales</taxon>
        <taxon>Sphingobacteriaceae</taxon>
        <taxon>Sphingobacterium</taxon>
    </lineage>
</organism>
<comment type="caution">
    <text evidence="2">The sequence shown here is derived from an EMBL/GenBank/DDBJ whole genome shotgun (WGS) entry which is preliminary data.</text>
</comment>
<keyword evidence="1" id="KW-0812">Transmembrane</keyword>
<reference evidence="2 3" key="1">
    <citation type="submission" date="2019-02" db="EMBL/GenBank/DDBJ databases">
        <authorList>
            <person name="Li Y."/>
        </authorList>
    </citation>
    <scope>NUCLEOTIDE SEQUENCE [LARGE SCALE GENOMIC DNA]</scope>
    <source>
        <strain evidence="2 3">30C10-4-7</strain>
    </source>
</reference>
<keyword evidence="1" id="KW-1133">Transmembrane helix</keyword>
<dbReference type="PANTHER" id="PTHR35807:SF1">
    <property type="entry name" value="TRANSCRIPTIONAL REGULATOR REDD"/>
    <property type="match status" value="1"/>
</dbReference>
<evidence type="ECO:0000313" key="2">
    <source>
        <dbReference type="EMBL" id="RZF60048.1"/>
    </source>
</evidence>
<dbReference type="Gene3D" id="2.120.10.80">
    <property type="entry name" value="Kelch-type beta propeller"/>
    <property type="match status" value="1"/>
</dbReference>
<dbReference type="InterPro" id="IPR051677">
    <property type="entry name" value="AfsR-DnrI-RedD_regulator"/>
</dbReference>
<keyword evidence="1" id="KW-0472">Membrane</keyword>
<evidence type="ECO:0000313" key="3">
    <source>
        <dbReference type="Proteomes" id="UP000292855"/>
    </source>
</evidence>
<dbReference type="OrthoDB" id="1110630at2"/>
<evidence type="ECO:0000256" key="1">
    <source>
        <dbReference type="SAM" id="Phobius"/>
    </source>
</evidence>